<dbReference type="InterPro" id="IPR029058">
    <property type="entry name" value="AB_hydrolase_fold"/>
</dbReference>
<dbReference type="InterPro" id="IPR050309">
    <property type="entry name" value="Type-B_Carboxylest/Lipase"/>
</dbReference>
<dbReference type="EMBL" id="JAADYS010001905">
    <property type="protein sequence ID" value="KAF4460610.1"/>
    <property type="molecule type" value="Genomic_DNA"/>
</dbReference>
<feature type="transmembrane region" description="Helical" evidence="1">
    <location>
        <begin position="733"/>
        <end position="756"/>
    </location>
</feature>
<proteinExistence type="predicted"/>
<keyword evidence="5" id="KW-1185">Reference proteome</keyword>
<feature type="transmembrane region" description="Helical" evidence="1">
    <location>
        <begin position="660"/>
        <end position="682"/>
    </location>
</feature>
<feature type="transmembrane region" description="Helical" evidence="1">
    <location>
        <begin position="694"/>
        <end position="717"/>
    </location>
</feature>
<organism evidence="4 5">
    <name type="scientific">Fusarium albosuccineum</name>
    <dbReference type="NCBI Taxonomy" id="1237068"/>
    <lineage>
        <taxon>Eukaryota</taxon>
        <taxon>Fungi</taxon>
        <taxon>Dikarya</taxon>
        <taxon>Ascomycota</taxon>
        <taxon>Pezizomycotina</taxon>
        <taxon>Sordariomycetes</taxon>
        <taxon>Hypocreomycetidae</taxon>
        <taxon>Hypocreales</taxon>
        <taxon>Nectriaceae</taxon>
        <taxon>Fusarium</taxon>
        <taxon>Fusarium decemcellulare species complex</taxon>
    </lineage>
</organism>
<evidence type="ECO:0000256" key="1">
    <source>
        <dbReference type="SAM" id="Phobius"/>
    </source>
</evidence>
<dbReference type="InterPro" id="IPR002018">
    <property type="entry name" value="CarbesteraseB"/>
</dbReference>
<evidence type="ECO:0000256" key="2">
    <source>
        <dbReference type="SAM" id="SignalP"/>
    </source>
</evidence>
<feature type="transmembrane region" description="Helical" evidence="1">
    <location>
        <begin position="573"/>
        <end position="595"/>
    </location>
</feature>
<evidence type="ECO:0000259" key="3">
    <source>
        <dbReference type="Pfam" id="PF00135"/>
    </source>
</evidence>
<dbReference type="OrthoDB" id="408631at2759"/>
<dbReference type="SUPFAM" id="SSF53474">
    <property type="entry name" value="alpha/beta-Hydrolases"/>
    <property type="match status" value="1"/>
</dbReference>
<feature type="domain" description="Carboxylesterase type B" evidence="3">
    <location>
        <begin position="27"/>
        <end position="486"/>
    </location>
</feature>
<dbReference type="PANTHER" id="PTHR11559">
    <property type="entry name" value="CARBOXYLESTERASE"/>
    <property type="match status" value="1"/>
</dbReference>
<comment type="caution">
    <text evidence="4">The sequence shown here is derived from an EMBL/GenBank/DDBJ whole genome shotgun (WGS) entry which is preliminary data.</text>
</comment>
<gene>
    <name evidence="4" type="ORF">FALBO_12601</name>
</gene>
<feature type="non-terminal residue" evidence="4">
    <location>
        <position position="1"/>
    </location>
</feature>
<keyword evidence="1" id="KW-0472">Membrane</keyword>
<dbReference type="AlphaFoldDB" id="A0A8H4L2Q1"/>
<sequence>MLTGLVLAACAVDLTAAAAYGEYRPTAVIPQGTIKGFRDEHSNSVFLGVPFAATTGGENRWKAPQDLPGSRSVFDAKAYGPTCPQAISNSAFTQQDEDCLNLNIWAPSKGRNLPVFVYMYGGAMVTGSNSNPQIQGSNFARKGVVYVNFNTRESIFASPNSAELKDGYESQNFSILDVEKALEWIRKNIRAFGGNPDHIVFGGHSSGAVQVDHYLWNHPDTFLKGAVEMSANAMSGPGYAPTNEALNAVAEEVGCPKGKGQLDCLREVDVYAFQTANFNSTFNTWFTPVIDEITRHSNYAARFSRGQYASHVPMLTGTSDGEGTIFSLVYGAENSDFSSWINTFDADVAHIPDKLLLNAYKSSDYESEALRSGAQYGDARFNCPVDYLLDLRSRQQNTWVYRFFGAYDNVVGPPNTAPTHGTEVPFFHGGNECFDSLSGVTEAQQALADSIHNWFVAWIKNPSAGPGWNKVSGLSGEIVKLGVPGNELARLNASRQQYNGVCQAVYNPAFSRYPVVQSVEDLVKNLLGSLLSGWILRVGESCLIPPPASSGAATDEPRDVTSRNESRCGCESYVVVGFVATAWVVVISVAATYCLSWDSGRGDDEDGTLNMVDYVVLGSTRRFGRTLLRYMDYLIPTTLSPFLGILLDQKRIRRVFNASLLALSDLQIFTGLTIIISGFVSLCPSENEPNGIPAYHWQVLVHLAWFSAITHQGALIFMQHHFQRHPWQRNTRLVLMGALLIMLLIAMVPTAFFNWYSKRYRITIQGTEDDETQARKLLLTYFSLARSAAQPVSPALCYFNLTTASTLFNSSQECQRGDLTIPLSNLASNESSPGPRDTGSISDIYSKCHFV</sequence>
<name>A0A8H4L2Q1_9HYPO</name>
<feature type="signal peptide" evidence="2">
    <location>
        <begin position="1"/>
        <end position="17"/>
    </location>
</feature>
<protein>
    <submittedName>
        <fullName evidence="4">Acetylcholinesterase</fullName>
    </submittedName>
</protein>
<evidence type="ECO:0000313" key="4">
    <source>
        <dbReference type="EMBL" id="KAF4460610.1"/>
    </source>
</evidence>
<accession>A0A8H4L2Q1</accession>
<reference evidence="4 5" key="1">
    <citation type="submission" date="2020-01" db="EMBL/GenBank/DDBJ databases">
        <title>Identification and distribution of gene clusters putatively required for synthesis of sphingolipid metabolism inhibitors in phylogenetically diverse species of the filamentous fungus Fusarium.</title>
        <authorList>
            <person name="Kim H.-S."/>
            <person name="Busman M."/>
            <person name="Brown D.W."/>
            <person name="Divon H."/>
            <person name="Uhlig S."/>
            <person name="Proctor R.H."/>
        </authorList>
    </citation>
    <scope>NUCLEOTIDE SEQUENCE [LARGE SCALE GENOMIC DNA]</scope>
    <source>
        <strain evidence="4 5">NRRL 20459</strain>
    </source>
</reference>
<evidence type="ECO:0000313" key="5">
    <source>
        <dbReference type="Proteomes" id="UP000554235"/>
    </source>
</evidence>
<dbReference type="Gene3D" id="3.40.50.1820">
    <property type="entry name" value="alpha/beta hydrolase"/>
    <property type="match status" value="1"/>
</dbReference>
<dbReference type="Proteomes" id="UP000554235">
    <property type="component" value="Unassembled WGS sequence"/>
</dbReference>
<dbReference type="Pfam" id="PF00135">
    <property type="entry name" value="COesterase"/>
    <property type="match status" value="1"/>
</dbReference>
<feature type="chain" id="PRO_5034181697" evidence="2">
    <location>
        <begin position="18"/>
        <end position="851"/>
    </location>
</feature>
<keyword evidence="2" id="KW-0732">Signal</keyword>
<keyword evidence="1" id="KW-0812">Transmembrane</keyword>
<keyword evidence="1" id="KW-1133">Transmembrane helix</keyword>